<sequence length="116" mass="12049">MALDMAYLPTVMRGHYAVRAEDGKNRGGRREGRDGRDARRNGQDEGGPGAAQASGRGAGSGGAAREREDSGRGDVRAGHEHCRHEECPGTNRADADSGSFIAAPGSGERSNSPGDE</sequence>
<feature type="region of interest" description="Disordered" evidence="1">
    <location>
        <begin position="16"/>
        <end position="116"/>
    </location>
</feature>
<feature type="compositionally biased region" description="Basic and acidic residues" evidence="1">
    <location>
        <begin position="64"/>
        <end position="87"/>
    </location>
</feature>
<dbReference type="VEuPathDB" id="FungiDB:GMDG_03862"/>
<protein>
    <submittedName>
        <fullName evidence="2">Uncharacterized protein</fullName>
    </submittedName>
</protein>
<evidence type="ECO:0000256" key="1">
    <source>
        <dbReference type="SAM" id="MobiDB-lite"/>
    </source>
</evidence>
<evidence type="ECO:0000313" key="2">
    <source>
        <dbReference type="EMBL" id="ELR09294.1"/>
    </source>
</evidence>
<feature type="compositionally biased region" description="Basic and acidic residues" evidence="1">
    <location>
        <begin position="18"/>
        <end position="43"/>
    </location>
</feature>
<keyword evidence="3" id="KW-1185">Reference proteome</keyword>
<organism evidence="2 3">
    <name type="scientific">Pseudogymnoascus destructans (strain ATCC MYA-4855 / 20631-21)</name>
    <name type="common">Bat white-nose syndrome fungus</name>
    <name type="synonym">Geomyces destructans</name>
    <dbReference type="NCBI Taxonomy" id="658429"/>
    <lineage>
        <taxon>Eukaryota</taxon>
        <taxon>Fungi</taxon>
        <taxon>Dikarya</taxon>
        <taxon>Ascomycota</taxon>
        <taxon>Pezizomycotina</taxon>
        <taxon>Leotiomycetes</taxon>
        <taxon>Thelebolales</taxon>
        <taxon>Thelebolaceae</taxon>
        <taxon>Pseudogymnoascus</taxon>
    </lineage>
</organism>
<reference evidence="3" key="1">
    <citation type="submission" date="2010-09" db="EMBL/GenBank/DDBJ databases">
        <title>The genome sequence of Geomyces destructans 20631-21.</title>
        <authorList>
            <consortium name="The Broad Institute Genome Sequencing Platform"/>
            <person name="Cuomo C.A."/>
            <person name="Blehert D.S."/>
            <person name="Lorch J.M."/>
            <person name="Young S.K."/>
            <person name="Zeng Q."/>
            <person name="Gargeya S."/>
            <person name="Fitzgerald M."/>
            <person name="Haas B."/>
            <person name="Abouelleil A."/>
            <person name="Alvarado L."/>
            <person name="Arachchi H.M."/>
            <person name="Berlin A."/>
            <person name="Brown A."/>
            <person name="Chapman S.B."/>
            <person name="Chen Z."/>
            <person name="Dunbar C."/>
            <person name="Freedman E."/>
            <person name="Gearin G."/>
            <person name="Gellesch M."/>
            <person name="Goldberg J."/>
            <person name="Griggs A."/>
            <person name="Gujja S."/>
            <person name="Heiman D."/>
            <person name="Howarth C."/>
            <person name="Larson L."/>
            <person name="Lui A."/>
            <person name="MacDonald P.J.P."/>
            <person name="Montmayeur A."/>
            <person name="Murphy C."/>
            <person name="Neiman D."/>
            <person name="Pearson M."/>
            <person name="Priest M."/>
            <person name="Roberts A."/>
            <person name="Saif S."/>
            <person name="Shea T."/>
            <person name="Shenoy N."/>
            <person name="Sisk P."/>
            <person name="Stolte C."/>
            <person name="Sykes S."/>
            <person name="Wortman J."/>
            <person name="Nusbaum C."/>
            <person name="Birren B."/>
        </authorList>
    </citation>
    <scope>NUCLEOTIDE SEQUENCE [LARGE SCALE GENOMIC DNA]</scope>
    <source>
        <strain evidence="3">ATCC MYA-4855 / 20631-21</strain>
    </source>
</reference>
<dbReference type="Proteomes" id="UP000011064">
    <property type="component" value="Unassembled WGS sequence"/>
</dbReference>
<name>L8G8V1_PSED2</name>
<evidence type="ECO:0000313" key="3">
    <source>
        <dbReference type="Proteomes" id="UP000011064"/>
    </source>
</evidence>
<dbReference type="InParanoid" id="L8G8V1"/>
<dbReference type="HOGENOM" id="CLU_2097876_0_0_1"/>
<proteinExistence type="predicted"/>
<accession>L8G8V1</accession>
<dbReference type="EMBL" id="GL573234">
    <property type="protein sequence ID" value="ELR09294.1"/>
    <property type="molecule type" value="Genomic_DNA"/>
</dbReference>
<gene>
    <name evidence="2" type="ORF">GMDG_03862</name>
</gene>
<dbReference type="AlphaFoldDB" id="L8G8V1"/>